<reference evidence="1" key="1">
    <citation type="journal article" date="2023" name="G3 (Bethesda)">
        <title>A reference genome for the long-term kleptoplast-retaining sea slug Elysia crispata morphotype clarki.</title>
        <authorList>
            <person name="Eastman K.E."/>
            <person name="Pendleton A.L."/>
            <person name="Shaikh M.A."/>
            <person name="Suttiyut T."/>
            <person name="Ogas R."/>
            <person name="Tomko P."/>
            <person name="Gavelis G."/>
            <person name="Widhalm J.R."/>
            <person name="Wisecaver J.H."/>
        </authorList>
    </citation>
    <scope>NUCLEOTIDE SEQUENCE</scope>
    <source>
        <strain evidence="1">ECLA1</strain>
    </source>
</reference>
<dbReference type="Proteomes" id="UP001283361">
    <property type="component" value="Unassembled WGS sequence"/>
</dbReference>
<sequence>MASHQEAGASRLCHSGSWLAPLSINMMCFTTSACVNCAAISWGATISLLLKPLHALKTVFPASSVAQMSSRTIQTCCHFRLDDSLHLNATHQQLAPITSAVERCLFKCHTQEVLVLPWL</sequence>
<dbReference type="AlphaFoldDB" id="A0AAE1DG89"/>
<name>A0AAE1DG89_9GAST</name>
<accession>A0AAE1DG89</accession>
<evidence type="ECO:0000313" key="1">
    <source>
        <dbReference type="EMBL" id="KAK3769559.1"/>
    </source>
</evidence>
<evidence type="ECO:0000313" key="2">
    <source>
        <dbReference type="Proteomes" id="UP001283361"/>
    </source>
</evidence>
<gene>
    <name evidence="1" type="ORF">RRG08_044754</name>
</gene>
<protein>
    <submittedName>
        <fullName evidence="1">Uncharacterized protein</fullName>
    </submittedName>
</protein>
<keyword evidence="2" id="KW-1185">Reference proteome</keyword>
<proteinExistence type="predicted"/>
<organism evidence="1 2">
    <name type="scientific">Elysia crispata</name>
    <name type="common">lettuce slug</name>
    <dbReference type="NCBI Taxonomy" id="231223"/>
    <lineage>
        <taxon>Eukaryota</taxon>
        <taxon>Metazoa</taxon>
        <taxon>Spiralia</taxon>
        <taxon>Lophotrochozoa</taxon>
        <taxon>Mollusca</taxon>
        <taxon>Gastropoda</taxon>
        <taxon>Heterobranchia</taxon>
        <taxon>Euthyneura</taxon>
        <taxon>Panpulmonata</taxon>
        <taxon>Sacoglossa</taxon>
        <taxon>Placobranchoidea</taxon>
        <taxon>Plakobranchidae</taxon>
        <taxon>Elysia</taxon>
    </lineage>
</organism>
<dbReference type="EMBL" id="JAWDGP010003905">
    <property type="protein sequence ID" value="KAK3769559.1"/>
    <property type="molecule type" value="Genomic_DNA"/>
</dbReference>
<comment type="caution">
    <text evidence="1">The sequence shown here is derived from an EMBL/GenBank/DDBJ whole genome shotgun (WGS) entry which is preliminary data.</text>
</comment>